<keyword evidence="3" id="KW-1185">Reference proteome</keyword>
<dbReference type="RefSeq" id="WP_285341146.1">
    <property type="nucleotide sequence ID" value="NZ_JASITI010000007.1"/>
</dbReference>
<gene>
    <name evidence="2" type="ORF">QEZ40_006579</name>
</gene>
<proteinExistence type="predicted"/>
<name>A0ABT7GPP0_9ACTN</name>
<evidence type="ECO:0000313" key="3">
    <source>
        <dbReference type="Proteomes" id="UP001223390"/>
    </source>
</evidence>
<dbReference type="EMBL" id="JASITI010000007">
    <property type="protein sequence ID" value="MDK9495552.1"/>
    <property type="molecule type" value="Genomic_DNA"/>
</dbReference>
<protein>
    <submittedName>
        <fullName evidence="2">Uncharacterized protein</fullName>
    </submittedName>
</protein>
<accession>A0ABT7GPP0</accession>
<dbReference type="Proteomes" id="UP001223390">
    <property type="component" value="Unassembled WGS sequence"/>
</dbReference>
<evidence type="ECO:0000313" key="2">
    <source>
        <dbReference type="EMBL" id="MDK9495552.1"/>
    </source>
</evidence>
<organism evidence="2 3">
    <name type="scientific">Streptomyces katrae</name>
    <dbReference type="NCBI Taxonomy" id="68223"/>
    <lineage>
        <taxon>Bacteria</taxon>
        <taxon>Bacillati</taxon>
        <taxon>Actinomycetota</taxon>
        <taxon>Actinomycetes</taxon>
        <taxon>Kitasatosporales</taxon>
        <taxon>Streptomycetaceae</taxon>
        <taxon>Streptomyces</taxon>
    </lineage>
</organism>
<feature type="region of interest" description="Disordered" evidence="1">
    <location>
        <begin position="329"/>
        <end position="361"/>
    </location>
</feature>
<comment type="caution">
    <text evidence="2">The sequence shown here is derived from an EMBL/GenBank/DDBJ whole genome shotgun (WGS) entry which is preliminary data.</text>
</comment>
<feature type="compositionally biased region" description="Basic and acidic residues" evidence="1">
    <location>
        <begin position="330"/>
        <end position="360"/>
    </location>
</feature>
<sequence length="500" mass="50836">MTTPAPAGPLENAVFGAAMLAHRLPWADAPARALGLDSLTREGAARGVLAHLRRSRSGRPVRLRTPFGTFLVPLGPADTAALLAEGAAADALDPAVRLDAAGRRHGLHPHVPLAPDAVSSAAELAGPLAEELERVARARRDDHTLPWETWRPGLLRAARRVVAGAAAADDTLLSEVLVRTAAAAGSPAYERRAAALARRTAPCLADPEPGSVAAGLVRGRAAGPGVPAARTEGVPRAAEGGPGDALAHTLAVVSEAAVTTAFQALALTAVGVPGAEGSPAGAVALALAHFPPVEAAVHPVRTPFTWEGLAVGAGTEILAAPGWLGAAGDAGDKGDTRAIRDSGDRAHPVDAGRGAPHREGPSPLCGSATGCTASAFAVQVAEAVVRYFTEAARPHLLSPALTADRMPLTLAPDTLLLALPADGAAPPAARAATPASYAELARADAERLDRYARGLAACAAEPGWDGDETGERFRTRLLEHAQRCGRAAADVREAARRLGG</sequence>
<reference evidence="2 3" key="1">
    <citation type="submission" date="2023-05" db="EMBL/GenBank/DDBJ databases">
        <title>Sequencing and Assembly of Streptomyces sp. NP73.</title>
        <authorList>
            <person name="Konwar A.N."/>
            <person name="Saikia K."/>
            <person name="Thakur D."/>
        </authorList>
    </citation>
    <scope>NUCLEOTIDE SEQUENCE [LARGE SCALE GENOMIC DNA]</scope>
    <source>
        <strain evidence="2 3">NP73</strain>
    </source>
</reference>
<evidence type="ECO:0000256" key="1">
    <source>
        <dbReference type="SAM" id="MobiDB-lite"/>
    </source>
</evidence>